<evidence type="ECO:0000259" key="12">
    <source>
        <dbReference type="Pfam" id="PF16420"/>
    </source>
</evidence>
<evidence type="ECO:0000313" key="14">
    <source>
        <dbReference type="Proteomes" id="UP000759131"/>
    </source>
</evidence>
<gene>
    <name evidence="13" type="ORF">OSB1V03_LOCUS16295</name>
</gene>
<dbReference type="GO" id="GO:0034727">
    <property type="term" value="P:piecemeal microautophagy of the nucleus"/>
    <property type="evidence" value="ECO:0007669"/>
    <property type="project" value="TreeGrafter"/>
</dbReference>
<feature type="domain" description="Ubiquitin-like modifier-activating enzyme Atg7 N-terminal" evidence="12">
    <location>
        <begin position="6"/>
        <end position="311"/>
    </location>
</feature>
<evidence type="ECO:0000256" key="2">
    <source>
        <dbReference type="ARBA" id="ARBA00017647"/>
    </source>
</evidence>
<dbReference type="InterPro" id="IPR035985">
    <property type="entry name" value="Ubiquitin-activating_enz"/>
</dbReference>
<dbReference type="EMBL" id="OC872536">
    <property type="protein sequence ID" value="CAD7635904.1"/>
    <property type="molecule type" value="Genomic_DNA"/>
</dbReference>
<dbReference type="Gene3D" id="3.40.140.100">
    <property type="entry name" value="Ubiquitin-like modifier-activating enzyme ATG7 C-terminal domain"/>
    <property type="match status" value="1"/>
</dbReference>
<dbReference type="GO" id="GO:0006995">
    <property type="term" value="P:cellular response to nitrogen starvation"/>
    <property type="evidence" value="ECO:0007669"/>
    <property type="project" value="TreeGrafter"/>
</dbReference>
<feature type="domain" description="THIF-type NAD/FAD binding fold" evidence="11">
    <location>
        <begin position="328"/>
        <end position="496"/>
    </location>
</feature>
<keyword evidence="5" id="KW-0653">Protein transport</keyword>
<evidence type="ECO:0000313" key="13">
    <source>
        <dbReference type="EMBL" id="CAD7635904.1"/>
    </source>
</evidence>
<reference evidence="13" key="1">
    <citation type="submission" date="2020-11" db="EMBL/GenBank/DDBJ databases">
        <authorList>
            <person name="Tran Van P."/>
        </authorList>
    </citation>
    <scope>NUCLEOTIDE SEQUENCE</scope>
</reference>
<evidence type="ECO:0000256" key="4">
    <source>
        <dbReference type="ARBA" id="ARBA00022448"/>
    </source>
</evidence>
<dbReference type="GO" id="GO:0000045">
    <property type="term" value="P:autophagosome assembly"/>
    <property type="evidence" value="ECO:0007669"/>
    <property type="project" value="TreeGrafter"/>
</dbReference>
<evidence type="ECO:0000256" key="1">
    <source>
        <dbReference type="ARBA" id="ARBA00010931"/>
    </source>
</evidence>
<dbReference type="GO" id="GO:0000422">
    <property type="term" value="P:autophagy of mitochondrion"/>
    <property type="evidence" value="ECO:0007669"/>
    <property type="project" value="TreeGrafter"/>
</dbReference>
<evidence type="ECO:0000256" key="8">
    <source>
        <dbReference type="ARBA" id="ARBA00030242"/>
    </source>
</evidence>
<proteinExistence type="inferred from homology"/>
<evidence type="ECO:0000256" key="10">
    <source>
        <dbReference type="SAM" id="MobiDB-lite"/>
    </source>
</evidence>
<dbReference type="InterPro" id="IPR042522">
    <property type="entry name" value="Atg7_N_1"/>
</dbReference>
<dbReference type="GO" id="GO:0019779">
    <property type="term" value="F:Atg8 activating enzyme activity"/>
    <property type="evidence" value="ECO:0007669"/>
    <property type="project" value="TreeGrafter"/>
</dbReference>
<evidence type="ECO:0000256" key="5">
    <source>
        <dbReference type="ARBA" id="ARBA00022927"/>
    </source>
</evidence>
<evidence type="ECO:0000256" key="7">
    <source>
        <dbReference type="ARBA" id="ARBA00029897"/>
    </source>
</evidence>
<dbReference type="InterPro" id="IPR000594">
    <property type="entry name" value="ThiF_NAD_FAD-bd"/>
</dbReference>
<dbReference type="OrthoDB" id="338614at2759"/>
<dbReference type="Pfam" id="PF00899">
    <property type="entry name" value="ThiF"/>
    <property type="match status" value="1"/>
</dbReference>
<dbReference type="PANTHER" id="PTHR10953">
    <property type="entry name" value="UBIQUITIN-ACTIVATING ENZYME E1"/>
    <property type="match status" value="1"/>
</dbReference>
<keyword evidence="4" id="KW-0813">Transport</keyword>
<evidence type="ECO:0000256" key="6">
    <source>
        <dbReference type="ARBA" id="ARBA00023006"/>
    </source>
</evidence>
<accession>A0A7R9L6N6</accession>
<dbReference type="PANTHER" id="PTHR10953:SF3">
    <property type="entry name" value="UBIQUITIN-LIKE MODIFIER-ACTIVATING ENZYME ATG7"/>
    <property type="match status" value="1"/>
</dbReference>
<dbReference type="GO" id="GO:0032446">
    <property type="term" value="P:protein modification by small protein conjugation"/>
    <property type="evidence" value="ECO:0007669"/>
    <property type="project" value="TreeGrafter"/>
</dbReference>
<dbReference type="Gene3D" id="3.40.140.70">
    <property type="entry name" value="Ubiquitin-like modifier-activating enzyme ATG7 N-terminal domain"/>
    <property type="match status" value="1"/>
</dbReference>
<dbReference type="GO" id="GO:0015031">
    <property type="term" value="P:protein transport"/>
    <property type="evidence" value="ECO:0007669"/>
    <property type="project" value="UniProtKB-KW"/>
</dbReference>
<evidence type="ECO:0000256" key="9">
    <source>
        <dbReference type="ARBA" id="ARBA00032823"/>
    </source>
</evidence>
<dbReference type="InterPro" id="IPR042523">
    <property type="entry name" value="Atg7_N_2"/>
</dbReference>
<dbReference type="Pfam" id="PF16420">
    <property type="entry name" value="ATG7_N"/>
    <property type="match status" value="1"/>
</dbReference>
<feature type="region of interest" description="Disordered" evidence="10">
    <location>
        <begin position="516"/>
        <end position="544"/>
    </location>
</feature>
<organism evidence="13">
    <name type="scientific">Medioppia subpectinata</name>
    <dbReference type="NCBI Taxonomy" id="1979941"/>
    <lineage>
        <taxon>Eukaryota</taxon>
        <taxon>Metazoa</taxon>
        <taxon>Ecdysozoa</taxon>
        <taxon>Arthropoda</taxon>
        <taxon>Chelicerata</taxon>
        <taxon>Arachnida</taxon>
        <taxon>Acari</taxon>
        <taxon>Acariformes</taxon>
        <taxon>Sarcoptiformes</taxon>
        <taxon>Oribatida</taxon>
        <taxon>Brachypylina</taxon>
        <taxon>Oppioidea</taxon>
        <taxon>Oppiidae</taxon>
        <taxon>Medioppia</taxon>
    </lineage>
</organism>
<dbReference type="InterPro" id="IPR032197">
    <property type="entry name" value="Atg7_N"/>
</dbReference>
<sequence length="586" mass="64669">ADPPLVKYFPFSSVIDTGFWHLLAHKKLNAIRLDDSAIDIVGYYRTDLSLNLRPLLNVNYESFEKYSDATKECHPMYGQLLVTNTYEEFVNKDKKLLINGVAKEIWKDITDGTGAQHPSQSLAKFALLVYADLKKYKFHYWFAFPGLCFPDKTYLTNGSPKVLASVWSENNMNTLYAKYTTGLDDDNKTYFIVFVTDSEVSVHALQEYSSLKDRTDGKLYFAFADSCSSDEYPGWPLRNYLALIAVHFKLTECSVLAIRLRERSVKTSLLLDIEWRTPASAPTADTIECVGWEKNEKNKLLPRVVDLSALMDPIRLADTAVDLNLKLMRWRLVPSLDLDTICATKCLILGSGTLGCAVGRGLLAWGVRNITFVDNGQVSYSNPVRQSLFAFADCLDGGRPKAVAAADALKTIFPNVNSRGVQLSIPMPGHPISEQLIEKCREDVELLETLVDEHDVIFLLMDTRESRWLPTVLATVKNKLVINAALGFDTFLVQRHGVRRVDTAVADAESGQLLGGAAAPVSAPTPSSSKMTDHSGGGGGGPGRSRKVSGLELGCYYCSDVVAPGNCTPAYSELMCDIISLPNGDI</sequence>
<evidence type="ECO:0000256" key="3">
    <source>
        <dbReference type="ARBA" id="ARBA00018730"/>
    </source>
</evidence>
<dbReference type="SUPFAM" id="SSF69572">
    <property type="entry name" value="Activating enzymes of the ubiquitin-like proteins"/>
    <property type="match status" value="1"/>
</dbReference>
<dbReference type="GO" id="GO:0000407">
    <property type="term" value="C:phagophore assembly site"/>
    <property type="evidence" value="ECO:0007669"/>
    <property type="project" value="TreeGrafter"/>
</dbReference>
<dbReference type="AlphaFoldDB" id="A0A7R9L6N6"/>
<dbReference type="InterPro" id="IPR045886">
    <property type="entry name" value="ThiF/MoeB/HesA"/>
</dbReference>
<evidence type="ECO:0000259" key="11">
    <source>
        <dbReference type="Pfam" id="PF00899"/>
    </source>
</evidence>
<keyword evidence="6" id="KW-0072">Autophagy</keyword>
<feature type="non-terminal residue" evidence="13">
    <location>
        <position position="586"/>
    </location>
</feature>
<keyword evidence="14" id="KW-1185">Reference proteome</keyword>
<feature type="compositionally biased region" description="Low complexity" evidence="10">
    <location>
        <begin position="517"/>
        <end position="529"/>
    </location>
</feature>
<protein>
    <recommendedName>
        <fullName evidence="2">Ubiquitin-like modifier-activating enzyme ATG7</fullName>
    </recommendedName>
    <alternativeName>
        <fullName evidence="7 9">ATG12-activating enzyme E1 ATG7</fullName>
    </alternativeName>
    <alternativeName>
        <fullName evidence="8">Autophagy-related protein 7</fullName>
    </alternativeName>
    <alternativeName>
        <fullName evidence="3">Ubiquitin-like modifier-activating enzyme atg7</fullName>
    </alternativeName>
</protein>
<comment type="similarity">
    <text evidence="1">Belongs to the ATG7 family.</text>
</comment>
<feature type="non-terminal residue" evidence="13">
    <location>
        <position position="1"/>
    </location>
</feature>
<dbReference type="FunFam" id="3.40.140.70:FF:000001">
    <property type="entry name" value="Ubiquitin-like modifier-activating enzyme atg7"/>
    <property type="match status" value="1"/>
</dbReference>
<dbReference type="Proteomes" id="UP000759131">
    <property type="component" value="Unassembled WGS sequence"/>
</dbReference>
<dbReference type="EMBL" id="CAJPIZ010017961">
    <property type="protein sequence ID" value="CAG2116334.1"/>
    <property type="molecule type" value="Genomic_DNA"/>
</dbReference>
<dbReference type="Gene3D" id="3.40.50.720">
    <property type="entry name" value="NAD(P)-binding Rossmann-like Domain"/>
    <property type="match status" value="1"/>
</dbReference>
<name>A0A7R9L6N6_9ACAR</name>
<dbReference type="GO" id="GO:0019778">
    <property type="term" value="F:Atg12 activating enzyme activity"/>
    <property type="evidence" value="ECO:0007669"/>
    <property type="project" value="TreeGrafter"/>
</dbReference>